<dbReference type="EMBL" id="JAGSPN010000008">
    <property type="protein sequence ID" value="MBR7782835.1"/>
    <property type="molecule type" value="Genomic_DNA"/>
</dbReference>
<name>A0A941DMV7_9BURK</name>
<dbReference type="RefSeq" id="WP_212688140.1">
    <property type="nucleotide sequence ID" value="NZ_JAGSPN010000008.1"/>
</dbReference>
<evidence type="ECO:0000256" key="1">
    <source>
        <dbReference type="SAM" id="MobiDB-lite"/>
    </source>
</evidence>
<evidence type="ECO:0000313" key="3">
    <source>
        <dbReference type="Proteomes" id="UP000680067"/>
    </source>
</evidence>
<evidence type="ECO:0000313" key="2">
    <source>
        <dbReference type="EMBL" id="MBR7782835.1"/>
    </source>
</evidence>
<gene>
    <name evidence="2" type="ORF">KDM89_11825</name>
</gene>
<feature type="region of interest" description="Disordered" evidence="1">
    <location>
        <begin position="1"/>
        <end position="23"/>
    </location>
</feature>
<reference evidence="2" key="1">
    <citation type="submission" date="2021-04" db="EMBL/GenBank/DDBJ databases">
        <title>novel species isolated from subtropical streams in China.</title>
        <authorList>
            <person name="Lu H."/>
        </authorList>
    </citation>
    <scope>NUCLEOTIDE SEQUENCE</scope>
    <source>
        <strain evidence="2">LFS511W</strain>
    </source>
</reference>
<dbReference type="Proteomes" id="UP000680067">
    <property type="component" value="Unassembled WGS sequence"/>
</dbReference>
<dbReference type="AlphaFoldDB" id="A0A941DMV7"/>
<feature type="compositionally biased region" description="Polar residues" evidence="1">
    <location>
        <begin position="14"/>
        <end position="23"/>
    </location>
</feature>
<accession>A0A941DMV7</accession>
<proteinExistence type="predicted"/>
<protein>
    <submittedName>
        <fullName evidence="2">Uncharacterized protein</fullName>
    </submittedName>
</protein>
<organism evidence="2 3">
    <name type="scientific">Undibacterium luofuense</name>
    <dbReference type="NCBI Taxonomy" id="2828733"/>
    <lineage>
        <taxon>Bacteria</taxon>
        <taxon>Pseudomonadati</taxon>
        <taxon>Pseudomonadota</taxon>
        <taxon>Betaproteobacteria</taxon>
        <taxon>Burkholderiales</taxon>
        <taxon>Oxalobacteraceae</taxon>
        <taxon>Undibacterium</taxon>
    </lineage>
</organism>
<keyword evidence="3" id="KW-1185">Reference proteome</keyword>
<sequence>MKPAVPAINAASAPLSSTPANTRPVSIKPVLAMATAIRAEYGSCVAIEYLQAHGMSQAEIQTFFAATDVAH</sequence>
<comment type="caution">
    <text evidence="2">The sequence shown here is derived from an EMBL/GenBank/DDBJ whole genome shotgun (WGS) entry which is preliminary data.</text>
</comment>